<dbReference type="InterPro" id="IPR027417">
    <property type="entry name" value="P-loop_NTPase"/>
</dbReference>
<reference evidence="8 9" key="1">
    <citation type="submission" date="2024-01" db="EMBL/GenBank/DDBJ databases">
        <title>Multi-omics insights into the function and evolution of sodium benzoate biodegradation pathways in Benzoatithermus flavus gen. nov., sp. nov. from hot spring.</title>
        <authorList>
            <person name="Hu C.-J."/>
            <person name="Li W.-J."/>
        </authorList>
    </citation>
    <scope>NUCLEOTIDE SEQUENCE [LARGE SCALE GENOMIC DNA]</scope>
    <source>
        <strain evidence="8 9">SYSU G07066</strain>
    </source>
</reference>
<dbReference type="EMBL" id="JBBLZC010000010">
    <property type="protein sequence ID" value="MEK0083743.1"/>
    <property type="molecule type" value="Genomic_DNA"/>
</dbReference>
<dbReference type="Gene3D" id="3.40.50.300">
    <property type="entry name" value="P-loop containing nucleotide triphosphate hydrolases"/>
    <property type="match status" value="1"/>
</dbReference>
<dbReference type="NCBIfam" id="TIGR01727">
    <property type="entry name" value="oligo_HPY"/>
    <property type="match status" value="1"/>
</dbReference>
<feature type="domain" description="ABC transporter" evidence="7">
    <location>
        <begin position="8"/>
        <end position="251"/>
    </location>
</feature>
<dbReference type="RefSeq" id="WP_418159593.1">
    <property type="nucleotide sequence ID" value="NZ_JBBLZC010000010.1"/>
</dbReference>
<dbReference type="PROSITE" id="PS00211">
    <property type="entry name" value="ABC_TRANSPORTER_1"/>
    <property type="match status" value="1"/>
</dbReference>
<proteinExistence type="inferred from homology"/>
<keyword evidence="5 8" id="KW-0067">ATP-binding</keyword>
<dbReference type="SMART" id="SM00382">
    <property type="entry name" value="AAA"/>
    <property type="match status" value="1"/>
</dbReference>
<dbReference type="InterPro" id="IPR050319">
    <property type="entry name" value="ABC_transp_ATP-bind"/>
</dbReference>
<comment type="subcellular location">
    <subcellularLocation>
        <location evidence="1">Cell inner membrane</location>
        <topology evidence="1">Peripheral membrane protein</topology>
    </subcellularLocation>
</comment>
<dbReference type="PANTHER" id="PTHR43776">
    <property type="entry name" value="TRANSPORT ATP-BINDING PROTEIN"/>
    <property type="match status" value="1"/>
</dbReference>
<dbReference type="PROSITE" id="PS50893">
    <property type="entry name" value="ABC_TRANSPORTER_2"/>
    <property type="match status" value="1"/>
</dbReference>
<keyword evidence="3" id="KW-0813">Transport</keyword>
<gene>
    <name evidence="8" type="ORF">U1T56_11315</name>
</gene>
<keyword evidence="9" id="KW-1185">Reference proteome</keyword>
<accession>A0ABU8XRF3</accession>
<dbReference type="Pfam" id="PF00005">
    <property type="entry name" value="ABC_tran"/>
    <property type="match status" value="1"/>
</dbReference>
<evidence type="ECO:0000256" key="1">
    <source>
        <dbReference type="ARBA" id="ARBA00004417"/>
    </source>
</evidence>
<evidence type="ECO:0000313" key="8">
    <source>
        <dbReference type="EMBL" id="MEK0083743.1"/>
    </source>
</evidence>
<sequence length="318" mass="34880">MAEPLLAVEGLETHFRSSARGPLIRAVDGVDLTLAAGEVLGLVGESGCGKTTTGKTVCRLIEPAAGRIRFEGQDITHLGRREMLPLRRRIQFVFQDPFASLNPRLRVGAILAAPFEIHKIAKGTELEDRVAALLRLVGLSPDAARRYPHEFSGGQRQRIGIARALALEPRLLIGDEPVAALDVSVQAQIINLLDRLRREQGLTYILISHNLAVVNHICDRVAVMYLGRIVEEGTRESIFFDAKHPYTQALLDAAPEPRPGARRRPEPIGGDPPSPAKPPSGCHFHPRCRHAMPRCRQEAPVLRDRGGGHRVACHLHPA</sequence>
<evidence type="ECO:0000256" key="4">
    <source>
        <dbReference type="ARBA" id="ARBA00022741"/>
    </source>
</evidence>
<comment type="caution">
    <text evidence="8">The sequence shown here is derived from an EMBL/GenBank/DDBJ whole genome shotgun (WGS) entry which is preliminary data.</text>
</comment>
<dbReference type="InterPro" id="IPR003439">
    <property type="entry name" value="ABC_transporter-like_ATP-bd"/>
</dbReference>
<dbReference type="GO" id="GO:0005524">
    <property type="term" value="F:ATP binding"/>
    <property type="evidence" value="ECO:0007669"/>
    <property type="project" value="UniProtKB-KW"/>
</dbReference>
<dbReference type="Pfam" id="PF08352">
    <property type="entry name" value="oligo_HPY"/>
    <property type="match status" value="1"/>
</dbReference>
<feature type="region of interest" description="Disordered" evidence="6">
    <location>
        <begin position="253"/>
        <end position="283"/>
    </location>
</feature>
<dbReference type="InterPro" id="IPR013563">
    <property type="entry name" value="Oligopep_ABC_C"/>
</dbReference>
<evidence type="ECO:0000313" key="9">
    <source>
        <dbReference type="Proteomes" id="UP001375743"/>
    </source>
</evidence>
<comment type="similarity">
    <text evidence="2">Belongs to the ABC transporter superfamily.</text>
</comment>
<dbReference type="CDD" id="cd03257">
    <property type="entry name" value="ABC_NikE_OppD_transporters"/>
    <property type="match status" value="1"/>
</dbReference>
<evidence type="ECO:0000256" key="3">
    <source>
        <dbReference type="ARBA" id="ARBA00022448"/>
    </source>
</evidence>
<dbReference type="InterPro" id="IPR017871">
    <property type="entry name" value="ABC_transporter-like_CS"/>
</dbReference>
<dbReference type="PANTHER" id="PTHR43776:SF7">
    <property type="entry name" value="D,D-DIPEPTIDE TRANSPORT ATP-BINDING PROTEIN DDPF-RELATED"/>
    <property type="match status" value="1"/>
</dbReference>
<evidence type="ECO:0000259" key="7">
    <source>
        <dbReference type="PROSITE" id="PS50893"/>
    </source>
</evidence>
<evidence type="ECO:0000256" key="5">
    <source>
        <dbReference type="ARBA" id="ARBA00022840"/>
    </source>
</evidence>
<dbReference type="SUPFAM" id="SSF52540">
    <property type="entry name" value="P-loop containing nucleoside triphosphate hydrolases"/>
    <property type="match status" value="1"/>
</dbReference>
<dbReference type="Proteomes" id="UP001375743">
    <property type="component" value="Unassembled WGS sequence"/>
</dbReference>
<protein>
    <submittedName>
        <fullName evidence="8">ABC transporter ATP-binding protein</fullName>
    </submittedName>
</protein>
<name>A0ABU8XRF3_9PROT</name>
<evidence type="ECO:0000256" key="2">
    <source>
        <dbReference type="ARBA" id="ARBA00005417"/>
    </source>
</evidence>
<keyword evidence="4" id="KW-0547">Nucleotide-binding</keyword>
<evidence type="ECO:0000256" key="6">
    <source>
        <dbReference type="SAM" id="MobiDB-lite"/>
    </source>
</evidence>
<dbReference type="InterPro" id="IPR003593">
    <property type="entry name" value="AAA+_ATPase"/>
</dbReference>
<organism evidence="8 9">
    <name type="scientific">Benzoatithermus flavus</name>
    <dbReference type="NCBI Taxonomy" id="3108223"/>
    <lineage>
        <taxon>Bacteria</taxon>
        <taxon>Pseudomonadati</taxon>
        <taxon>Pseudomonadota</taxon>
        <taxon>Alphaproteobacteria</taxon>
        <taxon>Geminicoccales</taxon>
        <taxon>Geminicoccaceae</taxon>
        <taxon>Benzoatithermus</taxon>
    </lineage>
</organism>